<protein>
    <submittedName>
        <fullName evidence="5">Nucleotide-binding, alpha-beta plait</fullName>
    </submittedName>
</protein>
<dbReference type="SUPFAM" id="SSF54928">
    <property type="entry name" value="RNA-binding domain, RBD"/>
    <property type="match status" value="1"/>
</dbReference>
<dbReference type="PROSITE" id="PS50102">
    <property type="entry name" value="RRM"/>
    <property type="match status" value="1"/>
</dbReference>
<dbReference type="SMART" id="SM00360">
    <property type="entry name" value="RRM"/>
    <property type="match status" value="1"/>
</dbReference>
<dbReference type="InterPro" id="IPR035979">
    <property type="entry name" value="RBD_domain_sf"/>
</dbReference>
<dbReference type="InterPro" id="IPR000504">
    <property type="entry name" value="RRM_dom"/>
</dbReference>
<reference evidence="5 6" key="1">
    <citation type="journal article" date="2018" name="Mol. Plant">
        <title>The genome of Artemisia annua provides insight into the evolution of Asteraceae family and artemisinin biosynthesis.</title>
        <authorList>
            <person name="Shen Q."/>
            <person name="Zhang L."/>
            <person name="Liao Z."/>
            <person name="Wang S."/>
            <person name="Yan T."/>
            <person name="Shi P."/>
            <person name="Liu M."/>
            <person name="Fu X."/>
            <person name="Pan Q."/>
            <person name="Wang Y."/>
            <person name="Lv Z."/>
            <person name="Lu X."/>
            <person name="Zhang F."/>
            <person name="Jiang W."/>
            <person name="Ma Y."/>
            <person name="Chen M."/>
            <person name="Hao X."/>
            <person name="Li L."/>
            <person name="Tang Y."/>
            <person name="Lv G."/>
            <person name="Zhou Y."/>
            <person name="Sun X."/>
            <person name="Brodelius P.E."/>
            <person name="Rose J.K.C."/>
            <person name="Tang K."/>
        </authorList>
    </citation>
    <scope>NUCLEOTIDE SEQUENCE [LARGE SCALE GENOMIC DNA]</scope>
    <source>
        <strain evidence="6">cv. Huhao1</strain>
        <tissue evidence="5">Leaf</tissue>
    </source>
</reference>
<dbReference type="Gene3D" id="3.30.70.330">
    <property type="match status" value="1"/>
</dbReference>
<proteinExistence type="predicted"/>
<gene>
    <name evidence="5" type="ORF">CTI12_AA067020</name>
</gene>
<dbReference type="InterPro" id="IPR012677">
    <property type="entry name" value="Nucleotide-bd_a/b_plait_sf"/>
</dbReference>
<name>A0A2U1Q459_ARTAN</name>
<feature type="region of interest" description="Disordered" evidence="3">
    <location>
        <begin position="114"/>
        <end position="153"/>
    </location>
</feature>
<sequence length="293" mass="32946">MCNLNGLKNLDDSVEALANLPCKNNIWSIVRRITITNTVYHIWLERNQMLFQKIDRTADVVIQIIIDSVRSKLLTLKVKDTEVIRKVENVWQVQLQRKCGSSTSRPALHGNLKAEASKLPSRPPQTLKDPLINSNRPQKDNLVPRSGTNGSDEIMSEAVNPESGIRGHIAGNLYGPSIREVVNERPTLSNVLFVKGLPTDCTRREASHLFRPFPGFKDIKVVHKLAKIRGEKDMVLCFVEFANGRCALTALEALQGYRFDIKKPDSPSLDLQFAHFPFRLPSAGDTQYLAVPR</sequence>
<organism evidence="5 6">
    <name type="scientific">Artemisia annua</name>
    <name type="common">Sweet wormwood</name>
    <dbReference type="NCBI Taxonomy" id="35608"/>
    <lineage>
        <taxon>Eukaryota</taxon>
        <taxon>Viridiplantae</taxon>
        <taxon>Streptophyta</taxon>
        <taxon>Embryophyta</taxon>
        <taxon>Tracheophyta</taxon>
        <taxon>Spermatophyta</taxon>
        <taxon>Magnoliopsida</taxon>
        <taxon>eudicotyledons</taxon>
        <taxon>Gunneridae</taxon>
        <taxon>Pentapetalae</taxon>
        <taxon>asterids</taxon>
        <taxon>campanulids</taxon>
        <taxon>Asterales</taxon>
        <taxon>Asteraceae</taxon>
        <taxon>Asteroideae</taxon>
        <taxon>Anthemideae</taxon>
        <taxon>Artemisiinae</taxon>
        <taxon>Artemisia</taxon>
    </lineage>
</organism>
<evidence type="ECO:0000313" key="5">
    <source>
        <dbReference type="EMBL" id="PWA92789.1"/>
    </source>
</evidence>
<dbReference type="CDD" id="cd21618">
    <property type="entry name" value="RRM_AtNSRA_like"/>
    <property type="match status" value="1"/>
</dbReference>
<evidence type="ECO:0000256" key="2">
    <source>
        <dbReference type="PROSITE-ProRule" id="PRU00176"/>
    </source>
</evidence>
<dbReference type="OrthoDB" id="431169at2759"/>
<dbReference type="EMBL" id="PKPP01000436">
    <property type="protein sequence ID" value="PWA92789.1"/>
    <property type="molecule type" value="Genomic_DNA"/>
</dbReference>
<evidence type="ECO:0000256" key="1">
    <source>
        <dbReference type="ARBA" id="ARBA00022884"/>
    </source>
</evidence>
<dbReference type="AlphaFoldDB" id="A0A2U1Q459"/>
<dbReference type="Proteomes" id="UP000245207">
    <property type="component" value="Unassembled WGS sequence"/>
</dbReference>
<evidence type="ECO:0000313" key="6">
    <source>
        <dbReference type="Proteomes" id="UP000245207"/>
    </source>
</evidence>
<feature type="domain" description="RRM" evidence="4">
    <location>
        <begin position="190"/>
        <end position="276"/>
    </location>
</feature>
<dbReference type="PANTHER" id="PTHR10501">
    <property type="entry name" value="U1 SMALL NUCLEAR RIBONUCLEOPROTEIN A/U2 SMALL NUCLEAR RIBONUCLEOPROTEIN B"/>
    <property type="match status" value="1"/>
</dbReference>
<keyword evidence="6" id="KW-1185">Reference proteome</keyword>
<evidence type="ECO:0000259" key="4">
    <source>
        <dbReference type="PROSITE" id="PS50102"/>
    </source>
</evidence>
<dbReference type="GO" id="GO:0003723">
    <property type="term" value="F:RNA binding"/>
    <property type="evidence" value="ECO:0007669"/>
    <property type="project" value="UniProtKB-UniRule"/>
</dbReference>
<comment type="caution">
    <text evidence="5">The sequence shown here is derived from an EMBL/GenBank/DDBJ whole genome shotgun (WGS) entry which is preliminary data.</text>
</comment>
<dbReference type="Pfam" id="PF00076">
    <property type="entry name" value="RRM_1"/>
    <property type="match status" value="1"/>
</dbReference>
<accession>A0A2U1Q459</accession>
<evidence type="ECO:0000256" key="3">
    <source>
        <dbReference type="SAM" id="MobiDB-lite"/>
    </source>
</evidence>
<keyword evidence="1 2" id="KW-0694">RNA-binding</keyword>